<sequence>FAMTAIVDSAMQGAPNMMPDYEIKFLLKPTAVLGPNTELTSSVLSTFDMPLSVTKLHAQLLDTTGKDIYTAGWSARIRKTENEDDLELTYKKRYVIIDGDIDAALTTANIDGFDVPGGNPEA</sequence>
<evidence type="ECO:0000313" key="1">
    <source>
        <dbReference type="EMBL" id="KAH7016122.1"/>
    </source>
</evidence>
<feature type="non-terminal residue" evidence="1">
    <location>
        <position position="122"/>
    </location>
</feature>
<feature type="non-terminal residue" evidence="1">
    <location>
        <position position="1"/>
    </location>
</feature>
<evidence type="ECO:0000313" key="2">
    <source>
        <dbReference type="Proteomes" id="UP000756346"/>
    </source>
</evidence>
<dbReference type="EMBL" id="JAGTJQ010000012">
    <property type="protein sequence ID" value="KAH7016122.1"/>
    <property type="molecule type" value="Genomic_DNA"/>
</dbReference>
<comment type="caution">
    <text evidence="1">The sequence shown here is derived from an EMBL/GenBank/DDBJ whole genome shotgun (WGS) entry which is preliminary data.</text>
</comment>
<organism evidence="1 2">
    <name type="scientific">Microdochium trichocladiopsis</name>
    <dbReference type="NCBI Taxonomy" id="1682393"/>
    <lineage>
        <taxon>Eukaryota</taxon>
        <taxon>Fungi</taxon>
        <taxon>Dikarya</taxon>
        <taxon>Ascomycota</taxon>
        <taxon>Pezizomycotina</taxon>
        <taxon>Sordariomycetes</taxon>
        <taxon>Xylariomycetidae</taxon>
        <taxon>Xylariales</taxon>
        <taxon>Microdochiaceae</taxon>
        <taxon>Microdochium</taxon>
    </lineage>
</organism>
<protein>
    <submittedName>
        <fullName evidence="1">Uncharacterized protein</fullName>
    </submittedName>
</protein>
<keyword evidence="2" id="KW-1185">Reference proteome</keyword>
<dbReference type="OrthoDB" id="4573177at2759"/>
<proteinExistence type="predicted"/>
<dbReference type="AlphaFoldDB" id="A0A9P8XUY3"/>
<dbReference type="RefSeq" id="XP_046005746.1">
    <property type="nucleotide sequence ID" value="XM_046148840.1"/>
</dbReference>
<dbReference type="Proteomes" id="UP000756346">
    <property type="component" value="Unassembled WGS sequence"/>
</dbReference>
<reference evidence="1" key="1">
    <citation type="journal article" date="2021" name="Nat. Commun.">
        <title>Genetic determinants of endophytism in the Arabidopsis root mycobiome.</title>
        <authorList>
            <person name="Mesny F."/>
            <person name="Miyauchi S."/>
            <person name="Thiergart T."/>
            <person name="Pickel B."/>
            <person name="Atanasova L."/>
            <person name="Karlsson M."/>
            <person name="Huettel B."/>
            <person name="Barry K.W."/>
            <person name="Haridas S."/>
            <person name="Chen C."/>
            <person name="Bauer D."/>
            <person name="Andreopoulos W."/>
            <person name="Pangilinan J."/>
            <person name="LaButti K."/>
            <person name="Riley R."/>
            <person name="Lipzen A."/>
            <person name="Clum A."/>
            <person name="Drula E."/>
            <person name="Henrissat B."/>
            <person name="Kohler A."/>
            <person name="Grigoriev I.V."/>
            <person name="Martin F.M."/>
            <person name="Hacquard S."/>
        </authorList>
    </citation>
    <scope>NUCLEOTIDE SEQUENCE</scope>
    <source>
        <strain evidence="1">MPI-CAGE-CH-0230</strain>
    </source>
</reference>
<gene>
    <name evidence="1" type="ORF">B0I36DRAFT_206013</name>
</gene>
<name>A0A9P8XUY3_9PEZI</name>
<accession>A0A9P8XUY3</accession>
<dbReference type="GeneID" id="70178386"/>